<evidence type="ECO:0000313" key="1">
    <source>
        <dbReference type="EMBL" id="KAK3486893.1"/>
    </source>
</evidence>
<proteinExistence type="predicted"/>
<organism evidence="1 2">
    <name type="scientific">Neurospora hispaniola</name>
    <dbReference type="NCBI Taxonomy" id="588809"/>
    <lineage>
        <taxon>Eukaryota</taxon>
        <taxon>Fungi</taxon>
        <taxon>Dikarya</taxon>
        <taxon>Ascomycota</taxon>
        <taxon>Pezizomycotina</taxon>
        <taxon>Sordariomycetes</taxon>
        <taxon>Sordariomycetidae</taxon>
        <taxon>Sordariales</taxon>
        <taxon>Sordariaceae</taxon>
        <taxon>Neurospora</taxon>
    </lineage>
</organism>
<dbReference type="AlphaFoldDB" id="A0AAJ0I0Y5"/>
<dbReference type="RefSeq" id="XP_062689450.1">
    <property type="nucleotide sequence ID" value="XM_062833970.1"/>
</dbReference>
<comment type="caution">
    <text evidence="1">The sequence shown here is derived from an EMBL/GenBank/DDBJ whole genome shotgun (WGS) entry which is preliminary data.</text>
</comment>
<protein>
    <submittedName>
        <fullName evidence="1">Uncharacterized protein</fullName>
    </submittedName>
</protein>
<dbReference type="Proteomes" id="UP001285908">
    <property type="component" value="Unassembled WGS sequence"/>
</dbReference>
<dbReference type="GeneID" id="87871592"/>
<name>A0AAJ0I0Y5_9PEZI</name>
<dbReference type="EMBL" id="JAULSX010000008">
    <property type="protein sequence ID" value="KAK3486893.1"/>
    <property type="molecule type" value="Genomic_DNA"/>
</dbReference>
<reference evidence="1 2" key="1">
    <citation type="journal article" date="2023" name="Mol. Phylogenet. Evol.">
        <title>Genome-scale phylogeny and comparative genomics of the fungal order Sordariales.</title>
        <authorList>
            <person name="Hensen N."/>
            <person name="Bonometti L."/>
            <person name="Westerberg I."/>
            <person name="Brannstrom I.O."/>
            <person name="Guillou S."/>
            <person name="Cros-Aarteil S."/>
            <person name="Calhoun S."/>
            <person name="Haridas S."/>
            <person name="Kuo A."/>
            <person name="Mondo S."/>
            <person name="Pangilinan J."/>
            <person name="Riley R."/>
            <person name="LaButti K."/>
            <person name="Andreopoulos B."/>
            <person name="Lipzen A."/>
            <person name="Chen C."/>
            <person name="Yan M."/>
            <person name="Daum C."/>
            <person name="Ng V."/>
            <person name="Clum A."/>
            <person name="Steindorff A."/>
            <person name="Ohm R.A."/>
            <person name="Martin F."/>
            <person name="Silar P."/>
            <person name="Natvig D.O."/>
            <person name="Lalanne C."/>
            <person name="Gautier V."/>
            <person name="Ament-Velasquez S.L."/>
            <person name="Kruys A."/>
            <person name="Hutchinson M.I."/>
            <person name="Powell A.J."/>
            <person name="Barry K."/>
            <person name="Miller A.N."/>
            <person name="Grigoriev I.V."/>
            <person name="Debuchy R."/>
            <person name="Gladieux P."/>
            <person name="Hiltunen Thoren M."/>
            <person name="Johannesson H."/>
        </authorList>
    </citation>
    <scope>NUCLEOTIDE SEQUENCE [LARGE SCALE GENOMIC DNA]</scope>
    <source>
        <strain evidence="1 2">FGSC 10403</strain>
    </source>
</reference>
<accession>A0AAJ0I0Y5</accession>
<evidence type="ECO:0000313" key="2">
    <source>
        <dbReference type="Proteomes" id="UP001285908"/>
    </source>
</evidence>
<sequence length="195" mass="21952">MWNVCDEITWEGWLVRRRRHGVGLRMESSMKSKTKTRTAKNKKRTRTNHSFLPGRLSWSWSWPAPAPAPASCFWCCGIFAFAGRCSSFLFLARQSSVMSNTCRQHSQRPLLGMLDVEVSLGLDDIAKVNQVAHVDLAPHFLHLFPGLRDAFSPSVAMMSKFSQCPTRLVKILGTFPLPPHERVGECPGNTINTSH</sequence>
<keyword evidence="2" id="KW-1185">Reference proteome</keyword>
<gene>
    <name evidence="1" type="ORF">B0T23DRAFT_236060</name>
</gene>